<gene>
    <name evidence="3" type="ORF">ABC974_20755</name>
</gene>
<organism evidence="3 4">
    <name type="scientific">Sphingomonas oligophenolica</name>
    <dbReference type="NCBI Taxonomy" id="301154"/>
    <lineage>
        <taxon>Bacteria</taxon>
        <taxon>Pseudomonadati</taxon>
        <taxon>Pseudomonadota</taxon>
        <taxon>Alphaproteobacteria</taxon>
        <taxon>Sphingomonadales</taxon>
        <taxon>Sphingomonadaceae</taxon>
        <taxon>Sphingomonas</taxon>
    </lineage>
</organism>
<evidence type="ECO:0000313" key="4">
    <source>
        <dbReference type="Proteomes" id="UP001419910"/>
    </source>
</evidence>
<proteinExistence type="inferred from homology"/>
<feature type="domain" description="UspA" evidence="2">
    <location>
        <begin position="146"/>
        <end position="263"/>
    </location>
</feature>
<dbReference type="Pfam" id="PF00582">
    <property type="entry name" value="Usp"/>
    <property type="match status" value="1"/>
</dbReference>
<sequence length="265" mass="28636">MKNILVLVHDDPGQEARIQAALDITRALDGHLTCLDIAVMSVFAGDVIGAAAILAADERRAEVSNRARLEPRIQAEDVPFDWIEQCGYLEQTVLDAAGLADVIVLNRDLDDTSSPDMYGLVGEVLIRAGRPIVAVPRDTRGFDVYGHALIAWDGSPQVDAALRAATPLLRLAATVTLLEIDDGSLRLPATEAATYLSRHGIHAAVRQERATFDLPSTIILDTIDEKKPAYLVMGGFGHSRFAEAALGGVTKRMLHECTIPIFLAH</sequence>
<evidence type="ECO:0000259" key="2">
    <source>
        <dbReference type="Pfam" id="PF00582"/>
    </source>
</evidence>
<dbReference type="EMBL" id="JBDIME010000023">
    <property type="protein sequence ID" value="MEN2792072.1"/>
    <property type="molecule type" value="Genomic_DNA"/>
</dbReference>
<accession>A0ABU9Y8E1</accession>
<reference evidence="3 4" key="1">
    <citation type="submission" date="2024-05" db="EMBL/GenBank/DDBJ databases">
        <authorList>
            <person name="Liu Q."/>
            <person name="Xin Y.-H."/>
        </authorList>
    </citation>
    <scope>NUCLEOTIDE SEQUENCE [LARGE SCALE GENOMIC DNA]</scope>
    <source>
        <strain evidence="3 4">CGMCC 1.10181</strain>
    </source>
</reference>
<dbReference type="Gene3D" id="3.40.50.12370">
    <property type="match status" value="1"/>
</dbReference>
<dbReference type="SUPFAM" id="SSF52402">
    <property type="entry name" value="Adenine nucleotide alpha hydrolases-like"/>
    <property type="match status" value="2"/>
</dbReference>
<dbReference type="InterPro" id="IPR006016">
    <property type="entry name" value="UspA"/>
</dbReference>
<dbReference type="InterPro" id="IPR006015">
    <property type="entry name" value="Universal_stress_UspA"/>
</dbReference>
<comment type="caution">
    <text evidence="3">The sequence shown here is derived from an EMBL/GenBank/DDBJ whole genome shotgun (WGS) entry which is preliminary data.</text>
</comment>
<evidence type="ECO:0000313" key="3">
    <source>
        <dbReference type="EMBL" id="MEN2792072.1"/>
    </source>
</evidence>
<name>A0ABU9Y8E1_9SPHN</name>
<dbReference type="Proteomes" id="UP001419910">
    <property type="component" value="Unassembled WGS sequence"/>
</dbReference>
<dbReference type="CDD" id="cd00293">
    <property type="entry name" value="USP-like"/>
    <property type="match status" value="1"/>
</dbReference>
<evidence type="ECO:0000256" key="1">
    <source>
        <dbReference type="ARBA" id="ARBA00008791"/>
    </source>
</evidence>
<keyword evidence="4" id="KW-1185">Reference proteome</keyword>
<dbReference type="PRINTS" id="PR01438">
    <property type="entry name" value="UNVRSLSTRESS"/>
</dbReference>
<dbReference type="RefSeq" id="WP_343890139.1">
    <property type="nucleotide sequence ID" value="NZ_BAAAEH010000029.1"/>
</dbReference>
<protein>
    <submittedName>
        <fullName evidence="3">Universal stress protein</fullName>
    </submittedName>
</protein>
<comment type="similarity">
    <text evidence="1">Belongs to the universal stress protein A family.</text>
</comment>